<evidence type="ECO:0000256" key="3">
    <source>
        <dbReference type="ARBA" id="ARBA00012972"/>
    </source>
</evidence>
<dbReference type="AlphaFoldDB" id="A0A4D7B4G4"/>
<dbReference type="SUPFAM" id="SSF48256">
    <property type="entry name" value="Citrate synthase"/>
    <property type="match status" value="1"/>
</dbReference>
<gene>
    <name evidence="5" type="ORF">E8M01_12310</name>
</gene>
<dbReference type="GO" id="GO:0006099">
    <property type="term" value="P:tricarboxylic acid cycle"/>
    <property type="evidence" value="ECO:0007669"/>
    <property type="project" value="UniProtKB-UniPathway"/>
</dbReference>
<dbReference type="RefSeq" id="WP_136960391.1">
    <property type="nucleotide sequence ID" value="NZ_CP039690.1"/>
</dbReference>
<dbReference type="UniPathway" id="UPA00223">
    <property type="reaction ID" value="UER00717"/>
</dbReference>
<dbReference type="CDD" id="cd06102">
    <property type="entry name" value="citrate_synt_like_2"/>
    <property type="match status" value="1"/>
</dbReference>
<comment type="pathway">
    <text evidence="1">Carbohydrate metabolism; tricarboxylic acid cycle; isocitrate from oxaloacetate: step 1/2.</text>
</comment>
<sequence length="390" mass="41592">MTLDRFLDANTAAAMLGIARASLYAYVSRGLIQARPDVDDPRRSVYRAADIARLAKTKARGRKPEQIAGASLDWGPPALSSGITLIEDNRLFYRGRDAVELAKAATVEDAARLLWQCEPNDPFADTSDLPAPAMAAGAHPIDRCLALLAERGVNTRMIWQRDIRRLWPEAATLLRLMAAGVTGTATGPQPIHLQMAHAWGVGPADAEIIRAAMVLLADHESNASAFAVRVVASTGASLTACLLGGLGALSGPLHGGTTSLVEILFDEAERIGDATRVVEERLRRGDRLPGFGHPLYPGGDPRARALLALLPADPTRAALIAAMDEIGRRDPNIDFALVSACRALRLAAGSALALFAVGRTVGWIAHALEQQQDGTLIRPRARYVGPQPVE</sequence>
<keyword evidence="4" id="KW-0808">Transferase</keyword>
<dbReference type="Gene3D" id="1.10.230.10">
    <property type="entry name" value="Cytochrome P450-Terp, domain 2"/>
    <property type="match status" value="1"/>
</dbReference>
<dbReference type="Proteomes" id="UP000298781">
    <property type="component" value="Chromosome"/>
</dbReference>
<dbReference type="KEGG" id="pstg:E8M01_12310"/>
<name>A0A4D7B4G4_9HYPH</name>
<dbReference type="GO" id="GO:0005975">
    <property type="term" value="P:carbohydrate metabolic process"/>
    <property type="evidence" value="ECO:0007669"/>
    <property type="project" value="TreeGrafter"/>
</dbReference>
<evidence type="ECO:0000313" key="6">
    <source>
        <dbReference type="Proteomes" id="UP000298781"/>
    </source>
</evidence>
<keyword evidence="6" id="KW-1185">Reference proteome</keyword>
<dbReference type="Gene3D" id="1.10.580.10">
    <property type="entry name" value="Citrate Synthase, domain 1"/>
    <property type="match status" value="2"/>
</dbReference>
<evidence type="ECO:0000256" key="4">
    <source>
        <dbReference type="ARBA" id="ARBA00022679"/>
    </source>
</evidence>
<dbReference type="EC" id="2.3.3.16" evidence="3"/>
<evidence type="ECO:0000256" key="1">
    <source>
        <dbReference type="ARBA" id="ARBA00004751"/>
    </source>
</evidence>
<accession>A0A4D7B4G4</accession>
<dbReference type="PANTHER" id="PTHR11739">
    <property type="entry name" value="CITRATE SYNTHASE"/>
    <property type="match status" value="1"/>
</dbReference>
<dbReference type="InterPro" id="IPR036969">
    <property type="entry name" value="Citrate_synthase_sf"/>
</dbReference>
<evidence type="ECO:0000256" key="2">
    <source>
        <dbReference type="ARBA" id="ARBA00010566"/>
    </source>
</evidence>
<dbReference type="InterPro" id="IPR016142">
    <property type="entry name" value="Citrate_synth-like_lrg_a-sub"/>
</dbReference>
<dbReference type="InterPro" id="IPR016143">
    <property type="entry name" value="Citrate_synth-like_sm_a-sub"/>
</dbReference>
<organism evidence="5 6">
    <name type="scientific">Phreatobacter stygius</name>
    <dbReference type="NCBI Taxonomy" id="1940610"/>
    <lineage>
        <taxon>Bacteria</taxon>
        <taxon>Pseudomonadati</taxon>
        <taxon>Pseudomonadota</taxon>
        <taxon>Alphaproteobacteria</taxon>
        <taxon>Hyphomicrobiales</taxon>
        <taxon>Phreatobacteraceae</taxon>
        <taxon>Phreatobacter</taxon>
    </lineage>
</organism>
<evidence type="ECO:0000313" key="5">
    <source>
        <dbReference type="EMBL" id="QCI64940.1"/>
    </source>
</evidence>
<protein>
    <recommendedName>
        <fullName evidence="3">citrate synthase (unknown stereospecificity)</fullName>
        <ecNumber evidence="3">2.3.3.16</ecNumber>
    </recommendedName>
</protein>
<dbReference type="OrthoDB" id="9786046at2"/>
<dbReference type="PANTHER" id="PTHR11739:SF4">
    <property type="entry name" value="CITRATE SYNTHASE, PEROXISOMAL"/>
    <property type="match status" value="1"/>
</dbReference>
<dbReference type="GO" id="GO:0005829">
    <property type="term" value="C:cytosol"/>
    <property type="evidence" value="ECO:0007669"/>
    <property type="project" value="TreeGrafter"/>
</dbReference>
<dbReference type="InterPro" id="IPR002020">
    <property type="entry name" value="Citrate_synthase"/>
</dbReference>
<reference evidence="5 6" key="1">
    <citation type="submission" date="2019-04" db="EMBL/GenBank/DDBJ databases">
        <title>Phreatobacter aquaticus sp. nov.</title>
        <authorList>
            <person name="Choi A."/>
        </authorList>
    </citation>
    <scope>NUCLEOTIDE SEQUENCE [LARGE SCALE GENOMIC DNA]</scope>
    <source>
        <strain evidence="5 6">KCTC 52518</strain>
    </source>
</reference>
<dbReference type="Pfam" id="PF00285">
    <property type="entry name" value="Citrate_synt"/>
    <property type="match status" value="1"/>
</dbReference>
<dbReference type="PRINTS" id="PR00143">
    <property type="entry name" value="CITRTSNTHASE"/>
</dbReference>
<dbReference type="EMBL" id="CP039690">
    <property type="protein sequence ID" value="QCI64940.1"/>
    <property type="molecule type" value="Genomic_DNA"/>
</dbReference>
<proteinExistence type="inferred from homology"/>
<comment type="similarity">
    <text evidence="2">Belongs to the citrate synthase family.</text>
</comment>
<dbReference type="GO" id="GO:0036440">
    <property type="term" value="F:citrate synthase activity"/>
    <property type="evidence" value="ECO:0007669"/>
    <property type="project" value="UniProtKB-EC"/>
</dbReference>